<keyword evidence="2 12" id="KW-0813">Transport</keyword>
<dbReference type="Gene3D" id="2.60.40.1120">
    <property type="entry name" value="Carboxypeptidase-like, regulatory domain"/>
    <property type="match status" value="1"/>
</dbReference>
<keyword evidence="4" id="KW-0410">Iron transport</keyword>
<evidence type="ECO:0000256" key="2">
    <source>
        <dbReference type="ARBA" id="ARBA00022448"/>
    </source>
</evidence>
<evidence type="ECO:0000256" key="14">
    <source>
        <dbReference type="SAM" id="Phobius"/>
    </source>
</evidence>
<feature type="domain" description="TonB-dependent receptor-like beta-barrel" evidence="15">
    <location>
        <begin position="328"/>
        <end position="767"/>
    </location>
</feature>
<dbReference type="Proteomes" id="UP000263900">
    <property type="component" value="Chromosome"/>
</dbReference>
<keyword evidence="11 12" id="KW-0998">Cell outer membrane</keyword>
<reference evidence="17 18" key="1">
    <citation type="submission" date="2018-09" db="EMBL/GenBank/DDBJ databases">
        <title>Genome sequencing of strain 6GH32-13.</title>
        <authorList>
            <person name="Weon H.-Y."/>
            <person name="Heo J."/>
            <person name="Kwon S.-W."/>
        </authorList>
    </citation>
    <scope>NUCLEOTIDE SEQUENCE [LARGE SCALE GENOMIC DNA]</scope>
    <source>
        <strain evidence="17 18">5GH32-13</strain>
    </source>
</reference>
<keyword evidence="18" id="KW-1185">Reference proteome</keyword>
<evidence type="ECO:0000256" key="8">
    <source>
        <dbReference type="ARBA" id="ARBA00023065"/>
    </source>
</evidence>
<name>A0A3B7MI97_9BACT</name>
<evidence type="ECO:0000256" key="5">
    <source>
        <dbReference type="ARBA" id="ARBA00022692"/>
    </source>
</evidence>
<dbReference type="Gene3D" id="2.170.130.10">
    <property type="entry name" value="TonB-dependent receptor, plug domain"/>
    <property type="match status" value="1"/>
</dbReference>
<organism evidence="17 18">
    <name type="scientific">Paraflavitalea soli</name>
    <dbReference type="NCBI Taxonomy" id="2315862"/>
    <lineage>
        <taxon>Bacteria</taxon>
        <taxon>Pseudomonadati</taxon>
        <taxon>Bacteroidota</taxon>
        <taxon>Chitinophagia</taxon>
        <taxon>Chitinophagales</taxon>
        <taxon>Chitinophagaceae</taxon>
        <taxon>Paraflavitalea</taxon>
    </lineage>
</organism>
<evidence type="ECO:0000256" key="1">
    <source>
        <dbReference type="ARBA" id="ARBA00004571"/>
    </source>
</evidence>
<dbReference type="AlphaFoldDB" id="A0A3B7MI97"/>
<comment type="similarity">
    <text evidence="12 13">Belongs to the TonB-dependent receptor family.</text>
</comment>
<dbReference type="InterPro" id="IPR036942">
    <property type="entry name" value="Beta-barrel_TonB_sf"/>
</dbReference>
<keyword evidence="8" id="KW-0406">Ion transport</keyword>
<dbReference type="OrthoDB" id="9782587at2"/>
<dbReference type="GO" id="GO:0009279">
    <property type="term" value="C:cell outer membrane"/>
    <property type="evidence" value="ECO:0007669"/>
    <property type="project" value="UniProtKB-SubCell"/>
</dbReference>
<dbReference type="SUPFAM" id="SSF56935">
    <property type="entry name" value="Porins"/>
    <property type="match status" value="1"/>
</dbReference>
<evidence type="ECO:0000259" key="16">
    <source>
        <dbReference type="Pfam" id="PF07715"/>
    </source>
</evidence>
<evidence type="ECO:0000256" key="11">
    <source>
        <dbReference type="ARBA" id="ARBA00023237"/>
    </source>
</evidence>
<dbReference type="InterPro" id="IPR012910">
    <property type="entry name" value="Plug_dom"/>
</dbReference>
<evidence type="ECO:0000259" key="15">
    <source>
        <dbReference type="Pfam" id="PF00593"/>
    </source>
</evidence>
<dbReference type="Pfam" id="PF13715">
    <property type="entry name" value="CarbopepD_reg_2"/>
    <property type="match status" value="1"/>
</dbReference>
<evidence type="ECO:0000256" key="9">
    <source>
        <dbReference type="ARBA" id="ARBA00023077"/>
    </source>
</evidence>
<dbReference type="InterPro" id="IPR008969">
    <property type="entry name" value="CarboxyPept-like_regulatory"/>
</dbReference>
<evidence type="ECO:0000256" key="12">
    <source>
        <dbReference type="PROSITE-ProRule" id="PRU01360"/>
    </source>
</evidence>
<accession>A0A3B7MI97</accession>
<dbReference type="Gene3D" id="2.40.170.20">
    <property type="entry name" value="TonB-dependent receptor, beta-barrel domain"/>
    <property type="match status" value="1"/>
</dbReference>
<feature type="transmembrane region" description="Helical" evidence="14">
    <location>
        <begin position="33"/>
        <end position="51"/>
    </location>
</feature>
<dbReference type="CDD" id="cd01347">
    <property type="entry name" value="ligand_gated_channel"/>
    <property type="match status" value="1"/>
</dbReference>
<evidence type="ECO:0000256" key="13">
    <source>
        <dbReference type="RuleBase" id="RU003357"/>
    </source>
</evidence>
<proteinExistence type="inferred from homology"/>
<protein>
    <submittedName>
        <fullName evidence="17">TonB-dependent receptor</fullName>
    </submittedName>
</protein>
<dbReference type="Pfam" id="PF00593">
    <property type="entry name" value="TonB_dep_Rec_b-barrel"/>
    <property type="match status" value="1"/>
</dbReference>
<dbReference type="GO" id="GO:0015344">
    <property type="term" value="F:siderophore uptake transmembrane transporter activity"/>
    <property type="evidence" value="ECO:0007669"/>
    <property type="project" value="TreeGrafter"/>
</dbReference>
<keyword evidence="10 12" id="KW-0472">Membrane</keyword>
<dbReference type="InterPro" id="IPR037066">
    <property type="entry name" value="Plug_dom_sf"/>
</dbReference>
<dbReference type="KEGG" id="pseg:D3H65_02470"/>
<keyword evidence="14" id="KW-1133">Transmembrane helix</keyword>
<dbReference type="InterPro" id="IPR039426">
    <property type="entry name" value="TonB-dep_rcpt-like"/>
</dbReference>
<keyword evidence="3 12" id="KW-1134">Transmembrane beta strand</keyword>
<comment type="subcellular location">
    <subcellularLocation>
        <location evidence="1 12">Cell outer membrane</location>
        <topology evidence="1 12">Multi-pass membrane protein</topology>
    </subcellularLocation>
</comment>
<dbReference type="PANTHER" id="PTHR32552">
    <property type="entry name" value="FERRICHROME IRON RECEPTOR-RELATED"/>
    <property type="match status" value="1"/>
</dbReference>
<gene>
    <name evidence="17" type="ORF">D3H65_02470</name>
</gene>
<evidence type="ECO:0000256" key="7">
    <source>
        <dbReference type="ARBA" id="ARBA00023004"/>
    </source>
</evidence>
<dbReference type="SUPFAM" id="SSF49464">
    <property type="entry name" value="Carboxypeptidase regulatory domain-like"/>
    <property type="match status" value="1"/>
</dbReference>
<evidence type="ECO:0000256" key="3">
    <source>
        <dbReference type="ARBA" id="ARBA00022452"/>
    </source>
</evidence>
<dbReference type="Pfam" id="PF07715">
    <property type="entry name" value="Plug"/>
    <property type="match status" value="1"/>
</dbReference>
<evidence type="ECO:0000313" key="17">
    <source>
        <dbReference type="EMBL" id="AXY72900.1"/>
    </source>
</evidence>
<evidence type="ECO:0000313" key="18">
    <source>
        <dbReference type="Proteomes" id="UP000263900"/>
    </source>
</evidence>
<keyword evidence="17" id="KW-0675">Receptor</keyword>
<dbReference type="EMBL" id="CP032157">
    <property type="protein sequence ID" value="AXY72900.1"/>
    <property type="molecule type" value="Genomic_DNA"/>
</dbReference>
<evidence type="ECO:0000256" key="4">
    <source>
        <dbReference type="ARBA" id="ARBA00022496"/>
    </source>
</evidence>
<dbReference type="PROSITE" id="PS52016">
    <property type="entry name" value="TONB_DEPENDENT_REC_3"/>
    <property type="match status" value="1"/>
</dbReference>
<feature type="domain" description="TonB-dependent receptor plug" evidence="16">
    <location>
        <begin position="149"/>
        <end position="255"/>
    </location>
</feature>
<keyword evidence="7" id="KW-0408">Iron</keyword>
<keyword evidence="6" id="KW-0732">Signal</keyword>
<evidence type="ECO:0000256" key="10">
    <source>
        <dbReference type="ARBA" id="ARBA00023136"/>
    </source>
</evidence>
<sequence length="807" mass="90687">MHYVIEVAHCSMHFCGGKGCSNFSQNRMIMKSVIKYLITLCCVLFIQSLYAQSGPCKGKVIDGITKEPIAHASIQINNAKQGTYTNNKGEFEWPFNGTQQELLVSFIGYQPLTVLVNQQQSSLVIELQSSNNTMQEVVISANRDVARRSQAPVAINTLTAKTIQDTRPITADQVLNKVSGVYMVNLGNEQHSMSIRQPMTTKSLFLYLEDGIPIRTTGLFNHNALLEMNMAAVRNIEVIKGPSSSLYGSEAIGGVVNFITLAPTALPSLKLSVQGNDIGYKRADVQTGFTSGKWGVSVNGYYADKRNSYIEYSDFHKEIVSARIDYRFSEKTMLTNSITWMDYYSDMPGGIDSTRFANRSFSNPQTFTYRKVRSLRYRSTLNHVWNDRSKSSVSLLYRDNSIGQNPAYAVKDDYRRQGNGWVGKKDLAHGEINDASFNSYVLIAQHKQQFGWKDAAIIGGISADISPSTYRADYIRIKKDSVSGKYLGYESKDSVLTHYRSNINNYAAFLNMELSPVEKLRIVASLRYDLFQYKFDNYLKPSAFSGSPDTTNHFSAVSPKIGFTYNFSRSIGVYANYSQGFVPPQVTEMYKGVKVPNLDPSVFYNYEAGGWISLLKGKLSADLSIYYLDGTNEVVSVKLDDGSTENRNAGKTLHKGIEMGINANPVKDISFRFSGAYSRHEFTSFNEKGVKYDGNEMNGAPNWIYNTEVWYRPSYVKGLRVGVEWQHLGSYWLDPVNTVKYPGFNVVHLRAGYLWKGYEVWVNAINLGDSYYAYTASKSSFGYSYNPAEPRNINVGLSCDFGQFFKK</sequence>
<dbReference type="PANTHER" id="PTHR32552:SF68">
    <property type="entry name" value="FERRICHROME OUTER MEMBRANE TRANSPORTER_PHAGE RECEPTOR"/>
    <property type="match status" value="1"/>
</dbReference>
<dbReference type="InterPro" id="IPR000531">
    <property type="entry name" value="Beta-barrel_TonB"/>
</dbReference>
<evidence type="ECO:0000256" key="6">
    <source>
        <dbReference type="ARBA" id="ARBA00022729"/>
    </source>
</evidence>
<keyword evidence="9 13" id="KW-0798">TonB box</keyword>
<keyword evidence="5 12" id="KW-0812">Transmembrane</keyword>